<evidence type="ECO:0000256" key="3">
    <source>
        <dbReference type="ARBA" id="ARBA00023125"/>
    </source>
</evidence>
<evidence type="ECO:0000259" key="7">
    <source>
        <dbReference type="Pfam" id="PF04082"/>
    </source>
</evidence>
<dbReference type="Proteomes" id="UP001165063">
    <property type="component" value="Unassembled WGS sequence"/>
</dbReference>
<organism evidence="8 9">
    <name type="scientific">Ambrosiozyma monospora</name>
    <name type="common">Yeast</name>
    <name type="synonym">Endomycopsis monosporus</name>
    <dbReference type="NCBI Taxonomy" id="43982"/>
    <lineage>
        <taxon>Eukaryota</taxon>
        <taxon>Fungi</taxon>
        <taxon>Dikarya</taxon>
        <taxon>Ascomycota</taxon>
        <taxon>Saccharomycotina</taxon>
        <taxon>Pichiomycetes</taxon>
        <taxon>Pichiales</taxon>
        <taxon>Pichiaceae</taxon>
        <taxon>Ambrosiozyma</taxon>
    </lineage>
</organism>
<keyword evidence="5" id="KW-0539">Nucleus</keyword>
<dbReference type="GO" id="GO:0006351">
    <property type="term" value="P:DNA-templated transcription"/>
    <property type="evidence" value="ECO:0007669"/>
    <property type="project" value="InterPro"/>
</dbReference>
<evidence type="ECO:0000256" key="2">
    <source>
        <dbReference type="ARBA" id="ARBA00023015"/>
    </source>
</evidence>
<name>A0A9W7DJQ5_AMBMO</name>
<keyword evidence="4" id="KW-0804">Transcription</keyword>
<comment type="caution">
    <text evidence="8">The sequence shown here is derived from an EMBL/GenBank/DDBJ whole genome shotgun (WGS) entry which is preliminary data.</text>
</comment>
<dbReference type="CDD" id="cd12148">
    <property type="entry name" value="fungal_TF_MHR"/>
    <property type="match status" value="1"/>
</dbReference>
<reference evidence="8" key="1">
    <citation type="submission" date="2023-04" db="EMBL/GenBank/DDBJ databases">
        <title>Ambrosiozyma monospora NBRC 1965.</title>
        <authorList>
            <person name="Ichikawa N."/>
            <person name="Sato H."/>
            <person name="Tonouchi N."/>
        </authorList>
    </citation>
    <scope>NUCLEOTIDE SEQUENCE</scope>
    <source>
        <strain evidence="8">NBRC 1965</strain>
    </source>
</reference>
<evidence type="ECO:0000313" key="9">
    <source>
        <dbReference type="Proteomes" id="UP001165063"/>
    </source>
</evidence>
<feature type="domain" description="Xylanolytic transcriptional activator regulatory" evidence="7">
    <location>
        <begin position="157"/>
        <end position="384"/>
    </location>
</feature>
<dbReference type="Pfam" id="PF04082">
    <property type="entry name" value="Fungal_trans"/>
    <property type="match status" value="1"/>
</dbReference>
<evidence type="ECO:0000256" key="4">
    <source>
        <dbReference type="ARBA" id="ARBA00023163"/>
    </source>
</evidence>
<keyword evidence="9" id="KW-1185">Reference proteome</keyword>
<accession>A0A9W7DJQ5</accession>
<dbReference type="EMBL" id="BSXU01007734">
    <property type="protein sequence ID" value="GMG56508.1"/>
    <property type="molecule type" value="Genomic_DNA"/>
</dbReference>
<dbReference type="InterPro" id="IPR007219">
    <property type="entry name" value="XnlR_reg_dom"/>
</dbReference>
<dbReference type="PANTHER" id="PTHR47171:SF3">
    <property type="entry name" value="FARA-RELATED"/>
    <property type="match status" value="1"/>
</dbReference>
<evidence type="ECO:0000256" key="1">
    <source>
        <dbReference type="ARBA" id="ARBA00022833"/>
    </source>
</evidence>
<keyword evidence="3" id="KW-0238">DNA-binding</keyword>
<evidence type="ECO:0000256" key="6">
    <source>
        <dbReference type="SAM" id="MobiDB-lite"/>
    </source>
</evidence>
<proteinExistence type="predicted"/>
<dbReference type="OrthoDB" id="5121955at2759"/>
<evidence type="ECO:0000313" key="8">
    <source>
        <dbReference type="EMBL" id="GMG56508.1"/>
    </source>
</evidence>
<dbReference type="PANTHER" id="PTHR47171">
    <property type="entry name" value="FARA-RELATED"/>
    <property type="match status" value="1"/>
</dbReference>
<feature type="region of interest" description="Disordered" evidence="6">
    <location>
        <begin position="17"/>
        <end position="58"/>
    </location>
</feature>
<dbReference type="AlphaFoldDB" id="A0A9W7DJQ5"/>
<evidence type="ECO:0000256" key="5">
    <source>
        <dbReference type="ARBA" id="ARBA00023242"/>
    </source>
</evidence>
<dbReference type="GO" id="GO:0008270">
    <property type="term" value="F:zinc ion binding"/>
    <property type="evidence" value="ECO:0007669"/>
    <property type="project" value="InterPro"/>
</dbReference>
<sequence>MEMVMDGIVHVHNDTHHHTHVVSPVQSRHQAQLPDKNSSHIAETAGLHTPNPSFRAHPNLPSTWRTSVPKRLQHLVINNDAMVVDKESVFANRYKTSKFARHCIYNTPVCTLKECFLMASREGLPGINFEMNPLTVETLVNDGVFLLPSLARCHFYIELFFKRFNPLINFLNQEAFYRDYSDLTKPPSLLFLRCVLFIGSRIANMEAQQHSQLDLPSVMFHRAKLLYDMEMETKPIQLVQSLLILSFLSTDTITFPEKMMYFNRAITVCLQSSMHLDQTNNPRLTVEEKHVFKVLFWNLFSLDRIYCLGFNRAPKINIDECSVQMLSKNDLRALIPNTSCSTASSQSQDDNDRSENEKILEADLDSVIEYYLSMSKYAELIREVTSQQEEAARLAASGKSFDHIYVHIGNLIDSFASSLTVDINISLDSDEERKEHPDKIVYKWN</sequence>
<gene>
    <name evidence="8" type="ORF">Amon01_000857500</name>
</gene>
<dbReference type="InterPro" id="IPR052073">
    <property type="entry name" value="Amide_Lactam_Regulators"/>
</dbReference>
<keyword evidence="1" id="KW-0862">Zinc</keyword>
<keyword evidence="2" id="KW-0805">Transcription regulation</keyword>
<dbReference type="GO" id="GO:0003677">
    <property type="term" value="F:DNA binding"/>
    <property type="evidence" value="ECO:0007669"/>
    <property type="project" value="UniProtKB-KW"/>
</dbReference>
<feature type="compositionally biased region" description="Polar residues" evidence="6">
    <location>
        <begin position="24"/>
        <end position="41"/>
    </location>
</feature>
<protein>
    <submittedName>
        <fullName evidence="8">Unnamed protein product</fullName>
    </submittedName>
</protein>